<dbReference type="Proteomes" id="UP000001312">
    <property type="component" value="Unassembled WGS sequence"/>
</dbReference>
<dbReference type="GeneID" id="5487871"/>
<evidence type="ECO:0000313" key="2">
    <source>
        <dbReference type="EMBL" id="EDO04871.1"/>
    </source>
</evidence>
<gene>
    <name evidence="2" type="ORF">SS1G_07354</name>
</gene>
<evidence type="ECO:0000256" key="1">
    <source>
        <dbReference type="SAM" id="SignalP"/>
    </source>
</evidence>
<feature type="chain" id="PRO_5002705751" evidence="1">
    <location>
        <begin position="25"/>
        <end position="129"/>
    </location>
</feature>
<name>A7EPV5_SCLS1</name>
<dbReference type="EMBL" id="CH476629">
    <property type="protein sequence ID" value="EDO04871.1"/>
    <property type="molecule type" value="Genomic_DNA"/>
</dbReference>
<keyword evidence="1" id="KW-0732">Signal</keyword>
<reference evidence="3" key="1">
    <citation type="journal article" date="2011" name="PLoS Genet.">
        <title>Genomic analysis of the necrotrophic fungal pathogens Sclerotinia sclerotiorum and Botrytis cinerea.</title>
        <authorList>
            <person name="Amselem J."/>
            <person name="Cuomo C.A."/>
            <person name="van Kan J.A."/>
            <person name="Viaud M."/>
            <person name="Benito E.P."/>
            <person name="Couloux A."/>
            <person name="Coutinho P.M."/>
            <person name="de Vries R.P."/>
            <person name="Dyer P.S."/>
            <person name="Fillinger S."/>
            <person name="Fournier E."/>
            <person name="Gout L."/>
            <person name="Hahn M."/>
            <person name="Kohn L."/>
            <person name="Lapalu N."/>
            <person name="Plummer K.M."/>
            <person name="Pradier J.M."/>
            <person name="Quevillon E."/>
            <person name="Sharon A."/>
            <person name="Simon A."/>
            <person name="ten Have A."/>
            <person name="Tudzynski B."/>
            <person name="Tudzynski P."/>
            <person name="Wincker P."/>
            <person name="Andrew M."/>
            <person name="Anthouard V."/>
            <person name="Beever R.E."/>
            <person name="Beffa R."/>
            <person name="Benoit I."/>
            <person name="Bouzid O."/>
            <person name="Brault B."/>
            <person name="Chen Z."/>
            <person name="Choquer M."/>
            <person name="Collemare J."/>
            <person name="Cotton P."/>
            <person name="Danchin E.G."/>
            <person name="Da Silva C."/>
            <person name="Gautier A."/>
            <person name="Giraud C."/>
            <person name="Giraud T."/>
            <person name="Gonzalez C."/>
            <person name="Grossetete S."/>
            <person name="Guldener U."/>
            <person name="Henrissat B."/>
            <person name="Howlett B.J."/>
            <person name="Kodira C."/>
            <person name="Kretschmer M."/>
            <person name="Lappartient A."/>
            <person name="Leroch M."/>
            <person name="Levis C."/>
            <person name="Mauceli E."/>
            <person name="Neuveglise C."/>
            <person name="Oeser B."/>
            <person name="Pearson M."/>
            <person name="Poulain J."/>
            <person name="Poussereau N."/>
            <person name="Quesneville H."/>
            <person name="Rascle C."/>
            <person name="Schumacher J."/>
            <person name="Segurens B."/>
            <person name="Sexton A."/>
            <person name="Silva E."/>
            <person name="Sirven C."/>
            <person name="Soanes D.M."/>
            <person name="Talbot N.J."/>
            <person name="Templeton M."/>
            <person name="Yandava C."/>
            <person name="Yarden O."/>
            <person name="Zeng Q."/>
            <person name="Rollins J.A."/>
            <person name="Lebrun M.H."/>
            <person name="Dickman M."/>
        </authorList>
    </citation>
    <scope>NUCLEOTIDE SEQUENCE [LARGE SCALE GENOMIC DNA]</scope>
    <source>
        <strain evidence="3">ATCC 18683 / 1980 / Ss-1</strain>
    </source>
</reference>
<evidence type="ECO:0000313" key="3">
    <source>
        <dbReference type="Proteomes" id="UP000001312"/>
    </source>
</evidence>
<sequence length="129" mass="14576">MVLLLAYTDFCLWAFCMWPSSGDGGLEGLIARGTYIFGRIRPNKEASWLVLRSIHHNLERLLESCRNSPKNHAFQSFINCGTLYGMASCSKTDKLWKGTKASKTGAWNIPLILAKVVFGTRQTWTRSLF</sequence>
<dbReference type="HOGENOM" id="CLU_1950111_0_0_1"/>
<dbReference type="InParanoid" id="A7EPV5"/>
<dbReference type="KEGG" id="ssl:SS1G_07354"/>
<dbReference type="AlphaFoldDB" id="A7EPV5"/>
<dbReference type="RefSeq" id="XP_001591908.1">
    <property type="nucleotide sequence ID" value="XM_001591858.1"/>
</dbReference>
<keyword evidence="3" id="KW-1185">Reference proteome</keyword>
<proteinExistence type="predicted"/>
<accession>A7EPV5</accession>
<organism evidence="2 3">
    <name type="scientific">Sclerotinia sclerotiorum (strain ATCC 18683 / 1980 / Ss-1)</name>
    <name type="common">White mold</name>
    <name type="synonym">Whetzelinia sclerotiorum</name>
    <dbReference type="NCBI Taxonomy" id="665079"/>
    <lineage>
        <taxon>Eukaryota</taxon>
        <taxon>Fungi</taxon>
        <taxon>Dikarya</taxon>
        <taxon>Ascomycota</taxon>
        <taxon>Pezizomycotina</taxon>
        <taxon>Leotiomycetes</taxon>
        <taxon>Helotiales</taxon>
        <taxon>Sclerotiniaceae</taxon>
        <taxon>Sclerotinia</taxon>
    </lineage>
</organism>
<feature type="signal peptide" evidence="1">
    <location>
        <begin position="1"/>
        <end position="24"/>
    </location>
</feature>
<protein>
    <submittedName>
        <fullName evidence="2">Uncharacterized protein</fullName>
    </submittedName>
</protein>